<comment type="subunit">
    <text evidence="8">Homodimer.</text>
</comment>
<dbReference type="SUPFAM" id="SSF52374">
    <property type="entry name" value="Nucleotidylyl transferase"/>
    <property type="match status" value="1"/>
</dbReference>
<keyword evidence="3 8" id="KW-0436">Ligase</keyword>
<feature type="binding site" evidence="8">
    <location>
        <begin position="150"/>
        <end position="153"/>
    </location>
    <ligand>
        <name>ATP</name>
        <dbReference type="ChEBI" id="CHEBI:30616"/>
    </ligand>
</feature>
<evidence type="ECO:0000256" key="5">
    <source>
        <dbReference type="ARBA" id="ARBA00022741"/>
    </source>
</evidence>
<dbReference type="RefSeq" id="WP_014243296.1">
    <property type="nucleotide sequence ID" value="NC_016620.1"/>
</dbReference>
<evidence type="ECO:0000256" key="6">
    <source>
        <dbReference type="ARBA" id="ARBA00022840"/>
    </source>
</evidence>
<evidence type="ECO:0000256" key="8">
    <source>
        <dbReference type="HAMAP-Rule" id="MF_00158"/>
    </source>
</evidence>
<gene>
    <name evidence="8 9" type="primary">panC</name>
    <name evidence="9" type="ordered locus">BMS_0602</name>
</gene>
<dbReference type="InterPro" id="IPR042176">
    <property type="entry name" value="Pantoate_ligase_C"/>
</dbReference>
<dbReference type="OrthoDB" id="5290636at2"/>
<comment type="similarity">
    <text evidence="2 8">Belongs to the pantothenate synthetase family.</text>
</comment>
<dbReference type="HAMAP" id="MF_00158">
    <property type="entry name" value="PanC"/>
    <property type="match status" value="1"/>
</dbReference>
<evidence type="ECO:0000256" key="7">
    <source>
        <dbReference type="ARBA" id="ARBA00048258"/>
    </source>
</evidence>
<dbReference type="NCBIfam" id="TIGR00018">
    <property type="entry name" value="panC"/>
    <property type="match status" value="1"/>
</dbReference>
<name>E1X538_HALMS</name>
<evidence type="ECO:0000256" key="1">
    <source>
        <dbReference type="ARBA" id="ARBA00004990"/>
    </source>
</evidence>
<dbReference type="GO" id="GO:0015940">
    <property type="term" value="P:pantothenate biosynthetic process"/>
    <property type="evidence" value="ECO:0007669"/>
    <property type="project" value="UniProtKB-UniRule"/>
</dbReference>
<keyword evidence="4 8" id="KW-0566">Pantothenate biosynthesis</keyword>
<evidence type="ECO:0000256" key="4">
    <source>
        <dbReference type="ARBA" id="ARBA00022655"/>
    </source>
</evidence>
<dbReference type="Pfam" id="PF02569">
    <property type="entry name" value="Pantoate_ligase"/>
    <property type="match status" value="1"/>
</dbReference>
<keyword evidence="8" id="KW-0963">Cytoplasm</keyword>
<sequence>MIKLFRKIDEFKEYRRSLGQTSIGLVPTMGNLHSGHLSLIEESSKYNEVTIVTIFVNPLQFGPNEDFDKYPRTLEQDLQSIDSLSIEKDILVLAPESASEIYPNGFSTTISISGLTEKLCGSSRPGHFDGVTTVVYQLFNITKPSIAYFGQKDFQQQLIIKKMVRDLELPLQIQTMPIIRDESGLAKSSRNQYLSDSQRTEALELSKKISTIRELLQESSFIDSQISINSILEETLRDERWDYLEVLDSNNLQSISPTTNEAVILGALKVGETRLIDNQVVKIIYAR</sequence>
<dbReference type="AlphaFoldDB" id="E1X538"/>
<dbReference type="Gene3D" id="3.30.1300.10">
    <property type="entry name" value="Pantoate-beta-alanine ligase, C-terminal domain"/>
    <property type="match status" value="1"/>
</dbReference>
<dbReference type="InterPro" id="IPR014729">
    <property type="entry name" value="Rossmann-like_a/b/a_fold"/>
</dbReference>
<keyword evidence="6 8" id="KW-0067">ATP-binding</keyword>
<dbReference type="PANTHER" id="PTHR21299:SF1">
    <property type="entry name" value="PANTOATE--BETA-ALANINE LIGASE"/>
    <property type="match status" value="1"/>
</dbReference>
<evidence type="ECO:0000256" key="3">
    <source>
        <dbReference type="ARBA" id="ARBA00022598"/>
    </source>
</evidence>
<dbReference type="HOGENOM" id="CLU_047148_0_0_7"/>
<evidence type="ECO:0000313" key="9">
    <source>
        <dbReference type="EMBL" id="CBW25509.1"/>
    </source>
</evidence>
<comment type="pathway">
    <text evidence="1 8">Cofactor biosynthesis; (R)-pantothenate biosynthesis; (R)-pantothenate from (R)-pantoate and beta-alanine: step 1/1.</text>
</comment>
<dbReference type="Gene3D" id="3.40.50.620">
    <property type="entry name" value="HUPs"/>
    <property type="match status" value="1"/>
</dbReference>
<dbReference type="KEGG" id="bmx:BMS_0602"/>
<keyword evidence="5 8" id="KW-0547">Nucleotide-binding</keyword>
<feature type="binding site" evidence="8">
    <location>
        <begin position="187"/>
        <end position="190"/>
    </location>
    <ligand>
        <name>ATP</name>
        <dbReference type="ChEBI" id="CHEBI:30616"/>
    </ligand>
</feature>
<organism evidence="9 10">
    <name type="scientific">Halobacteriovorax marinus (strain ATCC BAA-682 / DSM 15412 / SJ)</name>
    <name type="common">Bacteriovorax marinus</name>
    <dbReference type="NCBI Taxonomy" id="862908"/>
    <lineage>
        <taxon>Bacteria</taxon>
        <taxon>Pseudomonadati</taxon>
        <taxon>Bdellovibrionota</taxon>
        <taxon>Bacteriovoracia</taxon>
        <taxon>Bacteriovoracales</taxon>
        <taxon>Halobacteriovoraceae</taxon>
        <taxon>Halobacteriovorax</taxon>
    </lineage>
</organism>
<keyword evidence="10" id="KW-1185">Reference proteome</keyword>
<reference evidence="10" key="1">
    <citation type="journal article" date="2013" name="ISME J.">
        <title>A small predatory core genome in the divergent marine Bacteriovorax marinus SJ and the terrestrial Bdellovibrio bacteriovorus.</title>
        <authorList>
            <person name="Crossman L.C."/>
            <person name="Chen H."/>
            <person name="Cerdeno-Tarraga A.M."/>
            <person name="Brooks K."/>
            <person name="Quail M.A."/>
            <person name="Pineiro S.A."/>
            <person name="Hobley L."/>
            <person name="Sockett R.E."/>
            <person name="Bentley S.D."/>
            <person name="Parkhill J."/>
            <person name="Williams H.N."/>
            <person name="Stine O.C."/>
        </authorList>
    </citation>
    <scope>NUCLEOTIDE SEQUENCE [LARGE SCALE GENOMIC DNA]</scope>
    <source>
        <strain evidence="10">ATCC BAA-682 / DSM 15412 / SJ</strain>
    </source>
</reference>
<dbReference type="GO" id="GO:0005524">
    <property type="term" value="F:ATP binding"/>
    <property type="evidence" value="ECO:0007669"/>
    <property type="project" value="UniProtKB-KW"/>
</dbReference>
<dbReference type="EMBL" id="FQ312005">
    <property type="protein sequence ID" value="CBW25509.1"/>
    <property type="molecule type" value="Genomic_DNA"/>
</dbReference>
<dbReference type="eggNOG" id="COG0414">
    <property type="taxonomic scope" value="Bacteria"/>
</dbReference>
<proteinExistence type="inferred from homology"/>
<feature type="binding site" evidence="8">
    <location>
        <begin position="29"/>
        <end position="36"/>
    </location>
    <ligand>
        <name>ATP</name>
        <dbReference type="ChEBI" id="CHEBI:30616"/>
    </ligand>
</feature>
<accession>E1X538</accession>
<dbReference type="UniPathway" id="UPA00028">
    <property type="reaction ID" value="UER00005"/>
</dbReference>
<feature type="binding site" evidence="8">
    <location>
        <position position="60"/>
    </location>
    <ligand>
        <name>beta-alanine</name>
        <dbReference type="ChEBI" id="CHEBI:57966"/>
    </ligand>
</feature>
<comment type="miscellaneous">
    <text evidence="8">The reaction proceeds by a bi uni uni bi ping pong mechanism.</text>
</comment>
<dbReference type="PANTHER" id="PTHR21299">
    <property type="entry name" value="CYTIDYLATE KINASE/PANTOATE-BETA-ALANINE LIGASE"/>
    <property type="match status" value="1"/>
</dbReference>
<feature type="binding site" evidence="8">
    <location>
        <position position="60"/>
    </location>
    <ligand>
        <name>(R)-pantoate</name>
        <dbReference type="ChEBI" id="CHEBI:15980"/>
    </ligand>
</feature>
<evidence type="ECO:0000256" key="2">
    <source>
        <dbReference type="ARBA" id="ARBA00009256"/>
    </source>
</evidence>
<comment type="function">
    <text evidence="8">Catalyzes the condensation of pantoate with beta-alanine in an ATP-dependent reaction via a pantoyl-adenylate intermediate.</text>
</comment>
<dbReference type="EC" id="6.3.2.1" evidence="8"/>
<dbReference type="GO" id="GO:0005829">
    <property type="term" value="C:cytosol"/>
    <property type="evidence" value="ECO:0007669"/>
    <property type="project" value="TreeGrafter"/>
</dbReference>
<feature type="binding site" evidence="8">
    <location>
        <position position="156"/>
    </location>
    <ligand>
        <name>(R)-pantoate</name>
        <dbReference type="ChEBI" id="CHEBI:15980"/>
    </ligand>
</feature>
<feature type="binding site" evidence="8">
    <location>
        <position position="179"/>
    </location>
    <ligand>
        <name>ATP</name>
        <dbReference type="ChEBI" id="CHEBI:30616"/>
    </ligand>
</feature>
<protein>
    <recommendedName>
        <fullName evidence="8">Pantothenate synthetase</fullName>
        <shortName evidence="8">PS</shortName>
        <ecNumber evidence="8">6.3.2.1</ecNumber>
    </recommendedName>
    <alternativeName>
        <fullName evidence="8">Pantoate--beta-alanine ligase</fullName>
    </alternativeName>
    <alternativeName>
        <fullName evidence="8">Pantoate-activating enzyme</fullName>
    </alternativeName>
</protein>
<evidence type="ECO:0000313" key="10">
    <source>
        <dbReference type="Proteomes" id="UP000008963"/>
    </source>
</evidence>
<dbReference type="Proteomes" id="UP000008963">
    <property type="component" value="Chromosome"/>
</dbReference>
<comment type="catalytic activity">
    <reaction evidence="7 8">
        <text>(R)-pantoate + beta-alanine + ATP = (R)-pantothenate + AMP + diphosphate + H(+)</text>
        <dbReference type="Rhea" id="RHEA:10912"/>
        <dbReference type="ChEBI" id="CHEBI:15378"/>
        <dbReference type="ChEBI" id="CHEBI:15980"/>
        <dbReference type="ChEBI" id="CHEBI:29032"/>
        <dbReference type="ChEBI" id="CHEBI:30616"/>
        <dbReference type="ChEBI" id="CHEBI:33019"/>
        <dbReference type="ChEBI" id="CHEBI:57966"/>
        <dbReference type="ChEBI" id="CHEBI:456215"/>
        <dbReference type="EC" id="6.3.2.1"/>
    </reaction>
</comment>
<dbReference type="GO" id="GO:0004592">
    <property type="term" value="F:pantoate-beta-alanine ligase activity"/>
    <property type="evidence" value="ECO:0007669"/>
    <property type="project" value="UniProtKB-UniRule"/>
</dbReference>
<dbReference type="InterPro" id="IPR003721">
    <property type="entry name" value="Pantoate_ligase"/>
</dbReference>
<dbReference type="CDD" id="cd00560">
    <property type="entry name" value="PanC"/>
    <property type="match status" value="1"/>
</dbReference>
<dbReference type="STRING" id="862908.BMS_0602"/>
<feature type="active site" description="Proton donor" evidence="8">
    <location>
        <position position="36"/>
    </location>
</feature>
<dbReference type="PATRIC" id="fig|862908.3.peg.577"/>
<comment type="subcellular location">
    <subcellularLocation>
        <location evidence="8">Cytoplasm</location>
    </subcellularLocation>
</comment>